<dbReference type="Proteomes" id="UP000832034">
    <property type="component" value="Chromosome"/>
</dbReference>
<dbReference type="RefSeq" id="WP_019958772.1">
    <property type="nucleotide sequence ID" value="NZ_CP091512.1"/>
</dbReference>
<protein>
    <submittedName>
        <fullName evidence="1">Uncharacterized protein</fullName>
    </submittedName>
</protein>
<gene>
    <name evidence="1" type="ORF">LVJ81_03540</name>
</gene>
<organism evidence="1 2">
    <name type="scientific">Vitreoscilla stercoraria</name>
    <dbReference type="NCBI Taxonomy" id="61"/>
    <lineage>
        <taxon>Bacteria</taxon>
        <taxon>Pseudomonadati</taxon>
        <taxon>Pseudomonadota</taxon>
        <taxon>Betaproteobacteria</taxon>
        <taxon>Neisseriales</taxon>
        <taxon>Neisseriaceae</taxon>
        <taxon>Vitreoscilla</taxon>
    </lineage>
</organism>
<evidence type="ECO:0000313" key="1">
    <source>
        <dbReference type="EMBL" id="UOO93116.1"/>
    </source>
</evidence>
<name>A0ABY4EBJ3_VITST</name>
<evidence type="ECO:0000313" key="2">
    <source>
        <dbReference type="Proteomes" id="UP000832034"/>
    </source>
</evidence>
<reference evidence="1" key="2">
    <citation type="journal article" date="2022" name="Res Sq">
        <title>Evolution of multicellular longitudinally dividing oral cavity symbionts (Neisseriaceae).</title>
        <authorList>
            <person name="Nyongesa S."/>
            <person name="Weber P."/>
            <person name="Bernet E."/>
            <person name="Pullido F."/>
            <person name="Nieckarz M."/>
            <person name="Delaby M."/>
            <person name="Nieves C."/>
            <person name="Viehboeck T."/>
            <person name="Krause N."/>
            <person name="Rivera-Millot A."/>
            <person name="Nakamura A."/>
            <person name="Vischer N."/>
            <person name="VanNieuwenhze M."/>
            <person name="Brun Y."/>
            <person name="Cava F."/>
            <person name="Bulgheresi S."/>
            <person name="Veyrier F."/>
        </authorList>
    </citation>
    <scope>NUCLEOTIDE SEQUENCE</scope>
    <source>
        <strain evidence="1">SAG 1488-6</strain>
    </source>
</reference>
<sequence>MMDVHYCAWIIGDCKGGVLKVSSVLQEGWLWQQKAANMACGSKFGLQDA</sequence>
<reference evidence="1" key="1">
    <citation type="submission" date="2021-12" db="EMBL/GenBank/DDBJ databases">
        <authorList>
            <person name="Veyrier F.J."/>
        </authorList>
    </citation>
    <scope>NUCLEOTIDE SEQUENCE</scope>
    <source>
        <strain evidence="1">SAG 1488-6</strain>
    </source>
</reference>
<proteinExistence type="predicted"/>
<keyword evidence="2" id="KW-1185">Reference proteome</keyword>
<accession>A0ABY4EBJ3</accession>
<dbReference type="EMBL" id="CP091512">
    <property type="protein sequence ID" value="UOO93116.1"/>
    <property type="molecule type" value="Genomic_DNA"/>
</dbReference>